<proteinExistence type="predicted"/>
<evidence type="ECO:0000313" key="2">
    <source>
        <dbReference type="EMBL" id="KIL46411.1"/>
    </source>
</evidence>
<organism evidence="2 3">
    <name type="scientific">Jeotgalibacillus campisalis</name>
    <dbReference type="NCBI Taxonomy" id="220754"/>
    <lineage>
        <taxon>Bacteria</taxon>
        <taxon>Bacillati</taxon>
        <taxon>Bacillota</taxon>
        <taxon>Bacilli</taxon>
        <taxon>Bacillales</taxon>
        <taxon>Caryophanaceae</taxon>
        <taxon>Jeotgalibacillus</taxon>
    </lineage>
</organism>
<feature type="transmembrane region" description="Helical" evidence="1">
    <location>
        <begin position="12"/>
        <end position="31"/>
    </location>
</feature>
<feature type="transmembrane region" description="Helical" evidence="1">
    <location>
        <begin position="38"/>
        <end position="59"/>
    </location>
</feature>
<protein>
    <submittedName>
        <fullName evidence="2">Uncharacterized protein</fullName>
    </submittedName>
</protein>
<evidence type="ECO:0000256" key="1">
    <source>
        <dbReference type="SAM" id="Phobius"/>
    </source>
</evidence>
<name>A0A0C2VPP4_9BACL</name>
<sequence>MYSTETLPIWFWLIYYLFIAATAASAIFSIVHKRNRVMAFLILFLSFLIPVAGLVNGIARPEGQNEYDHWFSAFQEGEAWALFVVAGHALQLVWWMWFIFKFKPWHTMRAAGK</sequence>
<dbReference type="AlphaFoldDB" id="A0A0C2VPP4"/>
<keyword evidence="1" id="KW-0472">Membrane</keyword>
<reference evidence="2 3" key="1">
    <citation type="submission" date="2015-01" db="EMBL/GenBank/DDBJ databases">
        <title>Jeotgalibacillus campisalis genome sequencing.</title>
        <authorList>
            <person name="Goh K.M."/>
            <person name="Chan K.-G."/>
            <person name="Yaakop A.S."/>
            <person name="Ee R."/>
            <person name="Gan H.M."/>
            <person name="Chan C.S."/>
        </authorList>
    </citation>
    <scope>NUCLEOTIDE SEQUENCE [LARGE SCALE GENOMIC DNA]</scope>
    <source>
        <strain evidence="2 3">SF-57</strain>
    </source>
</reference>
<accession>A0A0C2VPP4</accession>
<gene>
    <name evidence="2" type="ORF">KR50_30860</name>
</gene>
<dbReference type="Proteomes" id="UP000031972">
    <property type="component" value="Unassembled WGS sequence"/>
</dbReference>
<feature type="transmembrane region" description="Helical" evidence="1">
    <location>
        <begin position="79"/>
        <end position="100"/>
    </location>
</feature>
<dbReference type="OrthoDB" id="2645556at2"/>
<keyword evidence="1" id="KW-0812">Transmembrane</keyword>
<dbReference type="PATRIC" id="fig|220754.4.peg.3099"/>
<comment type="caution">
    <text evidence="2">The sequence shown here is derived from an EMBL/GenBank/DDBJ whole genome shotgun (WGS) entry which is preliminary data.</text>
</comment>
<dbReference type="EMBL" id="JXRR01000017">
    <property type="protein sequence ID" value="KIL46411.1"/>
    <property type="molecule type" value="Genomic_DNA"/>
</dbReference>
<dbReference type="RefSeq" id="WP_041060251.1">
    <property type="nucleotide sequence ID" value="NZ_JXRR01000017.1"/>
</dbReference>
<keyword evidence="3" id="KW-1185">Reference proteome</keyword>
<keyword evidence="1" id="KW-1133">Transmembrane helix</keyword>
<evidence type="ECO:0000313" key="3">
    <source>
        <dbReference type="Proteomes" id="UP000031972"/>
    </source>
</evidence>